<gene>
    <name evidence="1" type="ordered locus">MHLP_00405</name>
</gene>
<evidence type="ECO:0000313" key="2">
    <source>
        <dbReference type="Proteomes" id="UP000006502"/>
    </source>
</evidence>
<organism evidence="1 2">
    <name type="scientific">Mycoplasma haematolamae (strain Purdue)</name>
    <dbReference type="NCBI Taxonomy" id="1212765"/>
    <lineage>
        <taxon>Bacteria</taxon>
        <taxon>Bacillati</taxon>
        <taxon>Mycoplasmatota</taxon>
        <taxon>Mollicutes</taxon>
        <taxon>Mycoplasmataceae</taxon>
        <taxon>Mycoplasma</taxon>
    </lineage>
</organism>
<dbReference type="PATRIC" id="fig|1212765.3.peg.94"/>
<dbReference type="EMBL" id="CP003731">
    <property type="protein sequence ID" value="AFO51661.1"/>
    <property type="molecule type" value="Genomic_DNA"/>
</dbReference>
<dbReference type="HOGENOM" id="CLU_147348_0_0_14"/>
<dbReference type="AlphaFoldDB" id="I7CEJ4"/>
<proteinExistence type="predicted"/>
<accession>I7CEJ4</accession>
<reference evidence="1 2" key="1">
    <citation type="journal article" date="2012" name="J. Bacteriol.">
        <title>Genome Sequence of "Candidatus Mycoplasma haemolamae" Strain Purdue, a Red Blood Cell Pathogen of Alpacas (Vicugna pacos) and Llamas (Lama glama).</title>
        <authorList>
            <person name="Guimaraes A.M."/>
            <person name="Toth B."/>
            <person name="Santos A.P."/>
            <person name="do Nascimento N.C."/>
            <person name="Kritchevsky J.E."/>
            <person name="Messick J.B."/>
        </authorList>
    </citation>
    <scope>NUCLEOTIDE SEQUENCE [LARGE SCALE GENOMIC DNA]</scope>
    <source>
        <strain evidence="1 2">Purdue</strain>
    </source>
</reference>
<name>I7CEJ4_MYCHA</name>
<keyword evidence="2" id="KW-1185">Reference proteome</keyword>
<dbReference type="Proteomes" id="UP000006502">
    <property type="component" value="Chromosome"/>
</dbReference>
<sequence length="93" mass="10549">MSDKPNVCIVLGPNGEEFTTPGVWLKESASQDVVELKEESSLNSDPLPSIFKEHKGLEDFVKRLMAEYQRRECTYTPKKNSGGLYHTMECKKP</sequence>
<evidence type="ECO:0000313" key="1">
    <source>
        <dbReference type="EMBL" id="AFO51661.1"/>
    </source>
</evidence>
<reference evidence="2" key="2">
    <citation type="submission" date="2012-07" db="EMBL/GenBank/DDBJ databases">
        <title>Complete genome sequence of 'Candidatus Mycoplasma haemolamae'.</title>
        <authorList>
            <person name="Guimaraes A.M.S."/>
            <person name="Toth B."/>
            <person name="Santos A.P."/>
            <person name="Nascimento N.C."/>
            <person name="Sojka J.E."/>
            <person name="Messick J.B."/>
        </authorList>
    </citation>
    <scope>NUCLEOTIDE SEQUENCE [LARGE SCALE GENOMIC DNA]</scope>
    <source>
        <strain evidence="2">Purdue</strain>
    </source>
</reference>
<dbReference type="KEGG" id="mhl:MHLP_00405"/>
<protein>
    <submittedName>
        <fullName evidence="1">Uncharacterized protein</fullName>
    </submittedName>
</protein>